<evidence type="ECO:0000313" key="2">
    <source>
        <dbReference type="Proteomes" id="UP001187192"/>
    </source>
</evidence>
<dbReference type="AlphaFoldDB" id="A0AA88E9K1"/>
<reference evidence="1" key="1">
    <citation type="submission" date="2023-07" db="EMBL/GenBank/DDBJ databases">
        <title>draft genome sequence of fig (Ficus carica).</title>
        <authorList>
            <person name="Takahashi T."/>
            <person name="Nishimura K."/>
        </authorList>
    </citation>
    <scope>NUCLEOTIDE SEQUENCE</scope>
</reference>
<name>A0AA88E9K1_FICCA</name>
<dbReference type="Proteomes" id="UP001187192">
    <property type="component" value="Unassembled WGS sequence"/>
</dbReference>
<dbReference type="InterPro" id="IPR045272">
    <property type="entry name" value="ANXUR1/2-like"/>
</dbReference>
<dbReference type="PANTHER" id="PTHR34590">
    <property type="entry name" value="OS03G0124300 PROTEIN-RELATED"/>
    <property type="match status" value="1"/>
</dbReference>
<dbReference type="PANTHER" id="PTHR34590:SF10">
    <property type="entry name" value="RECEPTOR-LIKE PROTEIN KINASE HERK 1"/>
    <property type="match status" value="1"/>
</dbReference>
<protein>
    <submittedName>
        <fullName evidence="1">Uncharacterized protein</fullName>
    </submittedName>
</protein>
<organism evidence="1 2">
    <name type="scientific">Ficus carica</name>
    <name type="common">Common fig</name>
    <dbReference type="NCBI Taxonomy" id="3494"/>
    <lineage>
        <taxon>Eukaryota</taxon>
        <taxon>Viridiplantae</taxon>
        <taxon>Streptophyta</taxon>
        <taxon>Embryophyta</taxon>
        <taxon>Tracheophyta</taxon>
        <taxon>Spermatophyta</taxon>
        <taxon>Magnoliopsida</taxon>
        <taxon>eudicotyledons</taxon>
        <taxon>Gunneridae</taxon>
        <taxon>Pentapetalae</taxon>
        <taxon>rosids</taxon>
        <taxon>fabids</taxon>
        <taxon>Rosales</taxon>
        <taxon>Moraceae</taxon>
        <taxon>Ficeae</taxon>
        <taxon>Ficus</taxon>
    </lineage>
</organism>
<proteinExistence type="predicted"/>
<dbReference type="EMBL" id="BTGU01001141">
    <property type="protein sequence ID" value="GMN70421.1"/>
    <property type="molecule type" value="Genomic_DNA"/>
</dbReference>
<gene>
    <name evidence="1" type="ORF">TIFTF001_039467</name>
</gene>
<dbReference type="GO" id="GO:0004714">
    <property type="term" value="F:transmembrane receptor protein tyrosine kinase activity"/>
    <property type="evidence" value="ECO:0007669"/>
    <property type="project" value="InterPro"/>
</dbReference>
<comment type="caution">
    <text evidence="1">The sequence shown here is derived from an EMBL/GenBank/DDBJ whole genome shotgun (WGS) entry which is preliminary data.</text>
</comment>
<accession>A0AA88E9K1</accession>
<sequence>MSTVSFSFITKNHVLLDDFSTSNTISVKEFSVDETLDNLVSMFIPSAVSFAFLNAIEVVSVPDDLITDNSVLTADTLENLKGLLNQKS</sequence>
<keyword evidence="2" id="KW-1185">Reference proteome</keyword>
<evidence type="ECO:0000313" key="1">
    <source>
        <dbReference type="EMBL" id="GMN70421.1"/>
    </source>
</evidence>